<comment type="caution">
    <text evidence="3">The sequence shown here is derived from an EMBL/GenBank/DDBJ whole genome shotgun (WGS) entry which is preliminary data.</text>
</comment>
<feature type="region of interest" description="Disordered" evidence="1">
    <location>
        <begin position="1"/>
        <end position="20"/>
    </location>
</feature>
<sequence length="138" mass="16031">MNEEKSTCASSTSTSPSSWNSIDWKKCECRVRKLQVRIAKACNEGRYNKVKSLQRLLVTSLPSRRIYYPPSPEYKDFQSAFSSLIIRYQRITNPYTLEMEKIGKQATGWKQFPREILLCFIIGNGGLYHKNERKNKIG</sequence>
<organism evidence="3 4">
    <name type="scientific">Bacteroides stercorirosoris</name>
    <dbReference type="NCBI Taxonomy" id="871324"/>
    <lineage>
        <taxon>Bacteria</taxon>
        <taxon>Pseudomonadati</taxon>
        <taxon>Bacteroidota</taxon>
        <taxon>Bacteroidia</taxon>
        <taxon>Bacteroidales</taxon>
        <taxon>Bacteroidaceae</taxon>
        <taxon>Bacteroides</taxon>
    </lineage>
</organism>
<dbReference type="RefSeq" id="WP_117987312.1">
    <property type="nucleotide sequence ID" value="NZ_CABMFG010000012.1"/>
</dbReference>
<dbReference type="Proteomes" id="UP000286075">
    <property type="component" value="Unassembled WGS sequence"/>
</dbReference>
<dbReference type="OrthoDB" id="9811959at2"/>
<feature type="domain" description="Reverse transcriptase N-terminal" evidence="2">
    <location>
        <begin position="19"/>
        <end position="62"/>
    </location>
</feature>
<dbReference type="EMBL" id="QSCF01000012">
    <property type="protein sequence ID" value="RGX79010.1"/>
    <property type="molecule type" value="Genomic_DNA"/>
</dbReference>
<feature type="compositionally biased region" description="Low complexity" evidence="1">
    <location>
        <begin position="7"/>
        <end position="20"/>
    </location>
</feature>
<evidence type="ECO:0000313" key="3">
    <source>
        <dbReference type="EMBL" id="RGX79010.1"/>
    </source>
</evidence>
<proteinExistence type="predicted"/>
<evidence type="ECO:0000259" key="2">
    <source>
        <dbReference type="Pfam" id="PF13655"/>
    </source>
</evidence>
<dbReference type="AlphaFoldDB" id="A0A413H637"/>
<protein>
    <recommendedName>
        <fullName evidence="2">Reverse transcriptase N-terminal domain-containing protein</fullName>
    </recommendedName>
</protein>
<reference evidence="3 4" key="1">
    <citation type="submission" date="2018-08" db="EMBL/GenBank/DDBJ databases">
        <title>A genome reference for cultivated species of the human gut microbiota.</title>
        <authorList>
            <person name="Zou Y."/>
            <person name="Xue W."/>
            <person name="Luo G."/>
        </authorList>
    </citation>
    <scope>NUCLEOTIDE SEQUENCE [LARGE SCALE GENOMIC DNA]</scope>
    <source>
        <strain evidence="3 4">OF03-9BH</strain>
    </source>
</reference>
<dbReference type="Pfam" id="PF13655">
    <property type="entry name" value="RVT_N"/>
    <property type="match status" value="1"/>
</dbReference>
<gene>
    <name evidence="3" type="ORF">DXA68_09630</name>
</gene>
<name>A0A413H637_9BACE</name>
<accession>A0A413H637</accession>
<evidence type="ECO:0000256" key="1">
    <source>
        <dbReference type="SAM" id="MobiDB-lite"/>
    </source>
</evidence>
<dbReference type="InterPro" id="IPR025960">
    <property type="entry name" value="RVT_N"/>
</dbReference>
<evidence type="ECO:0000313" key="4">
    <source>
        <dbReference type="Proteomes" id="UP000286075"/>
    </source>
</evidence>